<dbReference type="AlphaFoldDB" id="A0A164IJY8"/>
<evidence type="ECO:0000313" key="2">
    <source>
        <dbReference type="EMBL" id="KZS01337.1"/>
    </source>
</evidence>
<dbReference type="EMBL" id="LRGB01007098">
    <property type="protein sequence ID" value="KZS01337.1"/>
    <property type="molecule type" value="Genomic_DNA"/>
</dbReference>
<organism evidence="2 3">
    <name type="scientific">Daphnia magna</name>
    <dbReference type="NCBI Taxonomy" id="35525"/>
    <lineage>
        <taxon>Eukaryota</taxon>
        <taxon>Metazoa</taxon>
        <taxon>Ecdysozoa</taxon>
        <taxon>Arthropoda</taxon>
        <taxon>Crustacea</taxon>
        <taxon>Branchiopoda</taxon>
        <taxon>Diplostraca</taxon>
        <taxon>Cladocera</taxon>
        <taxon>Anomopoda</taxon>
        <taxon>Daphniidae</taxon>
        <taxon>Daphnia</taxon>
    </lineage>
</organism>
<evidence type="ECO:0000256" key="1">
    <source>
        <dbReference type="SAM" id="Phobius"/>
    </source>
</evidence>
<accession>A0A164IJY8</accession>
<keyword evidence="1" id="KW-0812">Transmembrane</keyword>
<feature type="transmembrane region" description="Helical" evidence="1">
    <location>
        <begin position="38"/>
        <end position="56"/>
    </location>
</feature>
<dbReference type="Proteomes" id="UP000076858">
    <property type="component" value="Unassembled WGS sequence"/>
</dbReference>
<reference evidence="2 3" key="1">
    <citation type="submission" date="2016-03" db="EMBL/GenBank/DDBJ databases">
        <title>EvidentialGene: Evidence-directed Construction of Genes on Genomes.</title>
        <authorList>
            <person name="Gilbert D.G."/>
            <person name="Choi J.-H."/>
            <person name="Mockaitis K."/>
            <person name="Colbourne J."/>
            <person name="Pfrender M."/>
        </authorList>
    </citation>
    <scope>NUCLEOTIDE SEQUENCE [LARGE SCALE GENOMIC DNA]</scope>
    <source>
        <strain evidence="2 3">Xinb3</strain>
        <tissue evidence="2">Complete organism</tissue>
    </source>
</reference>
<keyword evidence="3" id="KW-1185">Reference proteome</keyword>
<keyword evidence="1" id="KW-1133">Transmembrane helix</keyword>
<comment type="caution">
    <text evidence="2">The sequence shown here is derived from an EMBL/GenBank/DDBJ whole genome shotgun (WGS) entry which is preliminary data.</text>
</comment>
<gene>
    <name evidence="2" type="ORF">APZ42_002042</name>
</gene>
<sequence length="90" mass="9648">PPTWNYKRAVLLVDQITSSLSLRKQLLLFYKKPVNMKCLMILAVLVAAIAAAPQFYPGYSSLGYSGLPYAAAPGFAYGYTSPVAYGAAAP</sequence>
<proteinExistence type="predicted"/>
<name>A0A164IJY8_9CRUS</name>
<keyword evidence="1" id="KW-0472">Membrane</keyword>
<protein>
    <submittedName>
        <fullName evidence="2">Uncharacterized protein</fullName>
    </submittedName>
</protein>
<feature type="non-terminal residue" evidence="2">
    <location>
        <position position="1"/>
    </location>
</feature>
<feature type="non-terminal residue" evidence="2">
    <location>
        <position position="90"/>
    </location>
</feature>
<evidence type="ECO:0000313" key="3">
    <source>
        <dbReference type="Proteomes" id="UP000076858"/>
    </source>
</evidence>